<dbReference type="PROSITE" id="PS01359">
    <property type="entry name" value="ZF_PHD_1"/>
    <property type="match status" value="1"/>
</dbReference>
<feature type="domain" description="RING-type" evidence="7">
    <location>
        <begin position="111"/>
        <end position="151"/>
    </location>
</feature>
<dbReference type="InterPro" id="IPR013083">
    <property type="entry name" value="Znf_RING/FYVE/PHD"/>
</dbReference>
<feature type="region of interest" description="Disordered" evidence="5">
    <location>
        <begin position="1280"/>
        <end position="1458"/>
    </location>
</feature>
<feature type="compositionally biased region" description="Basic and acidic residues" evidence="5">
    <location>
        <begin position="966"/>
        <end position="997"/>
    </location>
</feature>
<feature type="region of interest" description="Disordered" evidence="5">
    <location>
        <begin position="866"/>
        <end position="923"/>
    </location>
</feature>
<dbReference type="Gene3D" id="3.30.40.10">
    <property type="entry name" value="Zinc/RING finger domain, C3HC4 (zinc finger)"/>
    <property type="match status" value="2"/>
</dbReference>
<dbReference type="OrthoDB" id="1935339at2759"/>
<accession>A0A8I6TLC5</accession>
<feature type="compositionally biased region" description="Basic and acidic residues" evidence="5">
    <location>
        <begin position="1385"/>
        <end position="1396"/>
    </location>
</feature>
<evidence type="ECO:0000256" key="3">
    <source>
        <dbReference type="ARBA" id="ARBA00022833"/>
    </source>
</evidence>
<feature type="compositionally biased region" description="Basic and acidic residues" evidence="5">
    <location>
        <begin position="867"/>
        <end position="879"/>
    </location>
</feature>
<evidence type="ECO:0000313" key="9">
    <source>
        <dbReference type="Proteomes" id="UP000494040"/>
    </source>
</evidence>
<dbReference type="CDD" id="cd15543">
    <property type="entry name" value="PHD_RSF1"/>
    <property type="match status" value="1"/>
</dbReference>
<feature type="compositionally biased region" description="Pro residues" evidence="5">
    <location>
        <begin position="1374"/>
        <end position="1384"/>
    </location>
</feature>
<feature type="compositionally biased region" description="Basic and acidic residues" evidence="5">
    <location>
        <begin position="939"/>
        <end position="956"/>
    </location>
</feature>
<dbReference type="Pfam" id="PF23030">
    <property type="entry name" value="SCAF11-like_C"/>
    <property type="match status" value="1"/>
</dbReference>
<dbReference type="InterPro" id="IPR019787">
    <property type="entry name" value="Znf_PHD-finger"/>
</dbReference>
<evidence type="ECO:0000256" key="2">
    <source>
        <dbReference type="ARBA" id="ARBA00022771"/>
    </source>
</evidence>
<evidence type="ECO:0000259" key="7">
    <source>
        <dbReference type="PROSITE" id="PS50089"/>
    </source>
</evidence>
<feature type="compositionally biased region" description="Basic residues" evidence="5">
    <location>
        <begin position="308"/>
        <end position="320"/>
    </location>
</feature>
<feature type="compositionally biased region" description="Basic and acidic residues" evidence="5">
    <location>
        <begin position="901"/>
        <end position="923"/>
    </location>
</feature>
<feature type="compositionally biased region" description="Acidic residues" evidence="5">
    <location>
        <begin position="1290"/>
        <end position="1299"/>
    </location>
</feature>
<dbReference type="Pfam" id="PF13639">
    <property type="entry name" value="zf-RING_2"/>
    <property type="match status" value="1"/>
</dbReference>
<dbReference type="InterPro" id="IPR001965">
    <property type="entry name" value="Znf_PHD"/>
</dbReference>
<keyword evidence="9" id="KW-1185">Reference proteome</keyword>
<feature type="compositionally biased region" description="Basic residues" evidence="5">
    <location>
        <begin position="344"/>
        <end position="369"/>
    </location>
</feature>
<feature type="compositionally biased region" description="Polar residues" evidence="5">
    <location>
        <begin position="1328"/>
        <end position="1344"/>
    </location>
</feature>
<feature type="compositionally biased region" description="Low complexity" evidence="5">
    <location>
        <begin position="26"/>
        <end position="36"/>
    </location>
</feature>
<feature type="compositionally biased region" description="Polar residues" evidence="5">
    <location>
        <begin position="508"/>
        <end position="524"/>
    </location>
</feature>
<dbReference type="InterPro" id="IPR019786">
    <property type="entry name" value="Zinc_finger_PHD-type_CS"/>
</dbReference>
<feature type="compositionally biased region" description="Low complexity" evidence="5">
    <location>
        <begin position="823"/>
        <end position="833"/>
    </location>
</feature>
<evidence type="ECO:0000259" key="6">
    <source>
        <dbReference type="PROSITE" id="PS50016"/>
    </source>
</evidence>
<feature type="compositionally biased region" description="Low complexity" evidence="5">
    <location>
        <begin position="72"/>
        <end position="83"/>
    </location>
</feature>
<reference evidence="8" key="1">
    <citation type="submission" date="2022-01" db="UniProtKB">
        <authorList>
            <consortium name="EnsemblMetazoa"/>
        </authorList>
    </citation>
    <scope>IDENTIFICATION</scope>
</reference>
<feature type="region of interest" description="Disordered" evidence="5">
    <location>
        <begin position="26"/>
        <end position="106"/>
    </location>
</feature>
<dbReference type="GeneID" id="106662768"/>
<feature type="region of interest" description="Disordered" evidence="5">
    <location>
        <begin position="340"/>
        <end position="378"/>
    </location>
</feature>
<feature type="compositionally biased region" description="Polar residues" evidence="5">
    <location>
        <begin position="674"/>
        <end position="685"/>
    </location>
</feature>
<feature type="compositionally biased region" description="Polar residues" evidence="5">
    <location>
        <begin position="291"/>
        <end position="304"/>
    </location>
</feature>
<feature type="compositionally biased region" description="Basic residues" evidence="5">
    <location>
        <begin position="999"/>
        <end position="1075"/>
    </location>
</feature>
<protein>
    <recommendedName>
        <fullName evidence="10">PHD and RING finger domain-containing protein 1</fullName>
    </recommendedName>
</protein>
<feature type="compositionally biased region" description="Basic and acidic residues" evidence="5">
    <location>
        <begin position="1088"/>
        <end position="1111"/>
    </location>
</feature>
<dbReference type="InterPro" id="IPR001841">
    <property type="entry name" value="Znf_RING"/>
</dbReference>
<dbReference type="PROSITE" id="PS50016">
    <property type="entry name" value="ZF_PHD_2"/>
    <property type="match status" value="1"/>
</dbReference>
<dbReference type="Proteomes" id="UP000494040">
    <property type="component" value="Unassembled WGS sequence"/>
</dbReference>
<feature type="compositionally biased region" description="Low complexity" evidence="5">
    <location>
        <begin position="525"/>
        <end position="539"/>
    </location>
</feature>
<feature type="compositionally biased region" description="Basic residues" evidence="5">
    <location>
        <begin position="1112"/>
        <end position="1131"/>
    </location>
</feature>
<dbReference type="SUPFAM" id="SSF57903">
    <property type="entry name" value="FYVE/PHD zinc finger"/>
    <property type="match status" value="1"/>
</dbReference>
<dbReference type="InterPro" id="IPR047157">
    <property type="entry name" value="PHRF1/Atg35"/>
</dbReference>
<dbReference type="GO" id="GO:0008270">
    <property type="term" value="F:zinc ion binding"/>
    <property type="evidence" value="ECO:0007669"/>
    <property type="project" value="UniProtKB-KW"/>
</dbReference>
<feature type="compositionally biased region" description="Basic and acidic residues" evidence="5">
    <location>
        <begin position="1242"/>
        <end position="1253"/>
    </location>
</feature>
<dbReference type="SUPFAM" id="SSF57850">
    <property type="entry name" value="RING/U-box"/>
    <property type="match status" value="1"/>
</dbReference>
<dbReference type="PROSITE" id="PS50089">
    <property type="entry name" value="ZF_RING_2"/>
    <property type="match status" value="1"/>
</dbReference>
<evidence type="ECO:0000256" key="1">
    <source>
        <dbReference type="ARBA" id="ARBA00022723"/>
    </source>
</evidence>
<dbReference type="PANTHER" id="PTHR12618">
    <property type="entry name" value="PHD AND RING FINGER DOMAIN-CONTAINING PROTEIN 1"/>
    <property type="match status" value="1"/>
</dbReference>
<dbReference type="EnsemblMetazoa" id="XM_024230599.1">
    <property type="protein sequence ID" value="XP_024086367.1"/>
    <property type="gene ID" value="LOC106662768"/>
</dbReference>
<dbReference type="SMART" id="SM00184">
    <property type="entry name" value="RING"/>
    <property type="match status" value="2"/>
</dbReference>
<sequence length="1655" mass="186339">MLSDSNDTDSSSPLCKRKKIRRIVLSSSSLESSGSEIGRPTRKKCHVILDSESQSSDNLSDSEDEVFQTNQGSSKKNGLNGSSTEGPNHSKKMGNFSEEETNSSDNDGDRCIICFKNLRPPLAKPLNCNHNFHPECLSTWSKTSNTCPIDRVKYTAIRVTGVSGELISRTDVKTPPPQNHNADFEPDDATFCEVCHQHDREHEMLLCDRCNAGYHMDCLSPPLTQVPTGDWFCQYCADLFNDFEIEDDEVHDILSNTILLENRFRRRPERMPRLPRGPRTRGAQRVYNIINQTSTLNQPSTSSGRPAAQRKRKSRKRTKTKYKVELITVEDGSTLEVKVAVNNRKSKRAKKNQSRKKKCRNKTSKRASKKPVEPVGSSFNLPVTHNSLDLFGTRPQLEYFSDCDAEDELEEESGGGLGLLRRARLAVRSMAGRKQLAAQIFNTRPRRVIQKITVNTTPVDIVSSILDQQNVWHNPDAVIHRNSNGDVKVIIKDQKSIPVKKSAGGHSGESSAMNQNQTQPESTVNENNHSQSNESNVLPPLQPPPQPPVKLCEDDDFDLYADIDTTSCKLLPPPEPPAMLLALEDDQGGSSPEEAMLVIDDERQCYDPDVPTSPPASPVAPENQEPTNKQNEEDFKALSNNVDLEQIRLPSPPCPPDAINLPPSPDVDAINDSDCPNRSFYSKVSTEIAKESNSDLDSSDKEDGEDAKKDMVLGNDNTINKIDEDGLLSQKEDEEPVNYEKNKTESNTSKDEDNEKIDMDDNTECNNKARSKVGDNHKTDILSGEETVDVAPNEEQSDKCGNTKDDITISQESLTTEDKPDKINNVSKSSSSNIEKETDDILELGCEEDERDGLVDITDEEISTYERSWELEDHNRPASDKTVGLEGLETEAISDCEYTLAEERPEENKPQNENGPKEEGEIVLEERVASVAWKKLSKGTKERSYREKDTTKEKSTKKEKKKTKEKRKELERYDVRKIISEKPKKRKVDEFGRDISSRSRSRSNSRSRRSVSLVKRRKSVEKRSRGHSRNRSQPRSRKRSRGKSSRSRSVSKRRSRSPRRNKTRAKSKERKKRRQSSVSCSSCSCSSCEKDKRVVSKKVSTSEKSKNSTKEKSKRRTKYKSRNRSPKRRRYSSPVPSKEVFTSGDNILVSVNFKSSKMSDSRKESSTRRRKEEEQPKKKKDKSSKENQPLRGIVTKTSSFGKRRLNTKHLKPVAIIDLDQSPFREQTPSPKEVIILTDSDNEEKLKETDKARETIVTGPKTPPEPHIKFNIVNAKPQMRILSNPLLDSTDQNDDDDEVDDRSSEIVHKGPNTPPEPPIPYDPFEPTKSRSPTPIQNTADRNVSPTVDLVSNARITPEPTRVISPPKPQHEAPKTPSPLRTPPSKPQEEINSIEKPKQPPFVPSVMKDDDSDDDMGGGGGGGGDSPYSPGSSEGDDLFEPPLPQISTPSKIKTRPIQPKHTVSGKILALPRKKAKLPLNNSKGILFKHSESIFLPVNNFSNYNLEKIPGSSSKKDCLKLDEDQLKMLDELPNSAVDMQVKDKAPKVNVLQGTQQDSLGEFLKKLNRQERVVEEVKLVLKPHYAKRHVNKEEYKDILRKSVPKICHSRSGEINPLKIQRLIEAYVKKYRHKKKRKPPALIQPLQNLKPKPYANVLCL</sequence>
<dbReference type="OMA" id="VENTRAC"/>
<feature type="compositionally biased region" description="Basic and acidic residues" evidence="5">
    <location>
        <begin position="796"/>
        <end position="807"/>
    </location>
</feature>
<evidence type="ECO:0000256" key="5">
    <source>
        <dbReference type="SAM" id="MobiDB-lite"/>
    </source>
</evidence>
<proteinExistence type="predicted"/>
<feature type="compositionally biased region" description="Low complexity" evidence="5">
    <location>
        <begin position="50"/>
        <end position="59"/>
    </location>
</feature>
<feature type="region of interest" description="Disordered" evidence="5">
    <location>
        <begin position="493"/>
        <end position="553"/>
    </location>
</feature>
<dbReference type="SMART" id="SM00249">
    <property type="entry name" value="PHD"/>
    <property type="match status" value="1"/>
</dbReference>
<feature type="domain" description="PHD-type" evidence="6">
    <location>
        <begin position="189"/>
        <end position="239"/>
    </location>
</feature>
<dbReference type="Pfam" id="PF00628">
    <property type="entry name" value="PHD"/>
    <property type="match status" value="1"/>
</dbReference>
<keyword evidence="1" id="KW-0479">Metal-binding</keyword>
<evidence type="ECO:0008006" key="10">
    <source>
        <dbReference type="Google" id="ProtNLM"/>
    </source>
</evidence>
<evidence type="ECO:0000256" key="4">
    <source>
        <dbReference type="PROSITE-ProRule" id="PRU00175"/>
    </source>
</evidence>
<keyword evidence="2 4" id="KW-0863">Zinc-finger</keyword>
<evidence type="ECO:0000313" key="8">
    <source>
        <dbReference type="EnsemblMetazoa" id="XP_024086367.1"/>
    </source>
</evidence>
<dbReference type="PANTHER" id="PTHR12618:SF20">
    <property type="entry name" value="PHD AND RING FINGER DOMAIN-CONTAINING PROTEIN 1"/>
    <property type="match status" value="1"/>
</dbReference>
<feature type="region of interest" description="Disordered" evidence="5">
    <location>
        <begin position="1221"/>
        <end position="1267"/>
    </location>
</feature>
<organism evidence="8 9">
    <name type="scientific">Cimex lectularius</name>
    <name type="common">Bed bug</name>
    <name type="synonym">Acanthia lectularia</name>
    <dbReference type="NCBI Taxonomy" id="79782"/>
    <lineage>
        <taxon>Eukaryota</taxon>
        <taxon>Metazoa</taxon>
        <taxon>Ecdysozoa</taxon>
        <taxon>Arthropoda</taxon>
        <taxon>Hexapoda</taxon>
        <taxon>Insecta</taxon>
        <taxon>Pterygota</taxon>
        <taxon>Neoptera</taxon>
        <taxon>Paraneoptera</taxon>
        <taxon>Hemiptera</taxon>
        <taxon>Heteroptera</taxon>
        <taxon>Panheteroptera</taxon>
        <taxon>Cimicomorpha</taxon>
        <taxon>Cimicidae</taxon>
        <taxon>Cimex</taxon>
    </lineage>
</organism>
<feature type="compositionally biased region" description="Basic and acidic residues" evidence="5">
    <location>
        <begin position="738"/>
        <end position="759"/>
    </location>
</feature>
<feature type="region of interest" description="Disordered" evidence="5">
    <location>
        <begin position="291"/>
        <end position="320"/>
    </location>
</feature>
<feature type="compositionally biased region" description="Pro residues" evidence="5">
    <location>
        <begin position="1311"/>
        <end position="1322"/>
    </location>
</feature>
<feature type="region of interest" description="Disordered" evidence="5">
    <location>
        <begin position="601"/>
        <end position="838"/>
    </location>
</feature>
<name>A0A8I6TLC5_CIMLE</name>
<feature type="compositionally biased region" description="Basic and acidic residues" evidence="5">
    <location>
        <begin position="688"/>
        <end position="711"/>
    </location>
</feature>
<dbReference type="InterPro" id="IPR057031">
    <property type="entry name" value="SFR19-like_C"/>
</dbReference>
<keyword evidence="3" id="KW-0862">Zinc</keyword>
<feature type="region of interest" description="Disordered" evidence="5">
    <location>
        <begin position="935"/>
        <end position="1205"/>
    </location>
</feature>
<dbReference type="InterPro" id="IPR011011">
    <property type="entry name" value="Znf_FYVE_PHD"/>
</dbReference>
<dbReference type="RefSeq" id="XP_024086367.1">
    <property type="nucleotide sequence ID" value="XM_024230599.1"/>
</dbReference>
<feature type="compositionally biased region" description="Basic and acidic residues" evidence="5">
    <location>
        <begin position="1157"/>
        <end position="1176"/>
    </location>
</feature>